<dbReference type="AlphaFoldDB" id="A0AAD5Y270"/>
<evidence type="ECO:0000313" key="3">
    <source>
        <dbReference type="Proteomes" id="UP001210925"/>
    </source>
</evidence>
<comment type="caution">
    <text evidence="2">The sequence shown here is derived from an EMBL/GenBank/DDBJ whole genome shotgun (WGS) entry which is preliminary data.</text>
</comment>
<dbReference type="Proteomes" id="UP001210925">
    <property type="component" value="Unassembled WGS sequence"/>
</dbReference>
<organism evidence="2 3">
    <name type="scientific">Boothiomyces macroporosus</name>
    <dbReference type="NCBI Taxonomy" id="261099"/>
    <lineage>
        <taxon>Eukaryota</taxon>
        <taxon>Fungi</taxon>
        <taxon>Fungi incertae sedis</taxon>
        <taxon>Chytridiomycota</taxon>
        <taxon>Chytridiomycota incertae sedis</taxon>
        <taxon>Chytridiomycetes</taxon>
        <taxon>Rhizophydiales</taxon>
        <taxon>Terramycetaceae</taxon>
        <taxon>Boothiomyces</taxon>
    </lineage>
</organism>
<keyword evidence="1" id="KW-0175">Coiled coil</keyword>
<evidence type="ECO:0000313" key="2">
    <source>
        <dbReference type="EMBL" id="KAJ3255462.1"/>
    </source>
</evidence>
<evidence type="ECO:0000256" key="1">
    <source>
        <dbReference type="SAM" id="Coils"/>
    </source>
</evidence>
<sequence length="316" mass="36746">MSAYVKNLEAIQQEIKELVKNKNKLKKKEHNEEITAEEEIELEGINELLTELKGQQKFWQGQVDKENAPEQISKSFKEADADWIASVTGIDTEYREWTSYHTKLDKSVVPTSGFKEKFEDISEGFHMYNEAGRRIFLNLFLLDIVLLPEFNRLLRIFPEIEMSVETQGQKKRKLNGKTDYTVGFAKNSSGKKLDIFDNTPPRELHLVAFEAKTEFGEKDLWQCVAETATLYKSRKDANKEKCSVWGVLSNATTWKFIYIDEDGKLWRSNDFLLNIRSYKEDQILPIYQFLYYIVKCCFEACTPTPTPNSSIVKLNE</sequence>
<accession>A0AAD5Y270</accession>
<proteinExistence type="predicted"/>
<gene>
    <name evidence="2" type="ORF">HK103_006279</name>
</gene>
<dbReference type="EMBL" id="JADGKB010000066">
    <property type="protein sequence ID" value="KAJ3255462.1"/>
    <property type="molecule type" value="Genomic_DNA"/>
</dbReference>
<reference evidence="2" key="1">
    <citation type="submission" date="2020-05" db="EMBL/GenBank/DDBJ databases">
        <title>Phylogenomic resolution of chytrid fungi.</title>
        <authorList>
            <person name="Stajich J.E."/>
            <person name="Amses K."/>
            <person name="Simmons R."/>
            <person name="Seto K."/>
            <person name="Myers J."/>
            <person name="Bonds A."/>
            <person name="Quandt C.A."/>
            <person name="Barry K."/>
            <person name="Liu P."/>
            <person name="Grigoriev I."/>
            <person name="Longcore J.E."/>
            <person name="James T.Y."/>
        </authorList>
    </citation>
    <scope>NUCLEOTIDE SEQUENCE</scope>
    <source>
        <strain evidence="2">PLAUS21</strain>
    </source>
</reference>
<protein>
    <submittedName>
        <fullName evidence="2">Uncharacterized protein</fullName>
    </submittedName>
</protein>
<name>A0AAD5Y270_9FUNG</name>
<feature type="coiled-coil region" evidence="1">
    <location>
        <begin position="1"/>
        <end position="35"/>
    </location>
</feature>
<keyword evidence="3" id="KW-1185">Reference proteome</keyword>